<proteinExistence type="predicted"/>
<keyword evidence="2" id="KW-0614">Plasmid</keyword>
<gene>
    <name evidence="2" type="ORF">pFRL6_307</name>
</gene>
<feature type="region of interest" description="Disordered" evidence="1">
    <location>
        <begin position="136"/>
        <end position="165"/>
    </location>
</feature>
<geneLocation type="plasmid" evidence="2">
    <name>pFRL6</name>
</geneLocation>
<feature type="compositionally biased region" description="Basic and acidic residues" evidence="1">
    <location>
        <begin position="136"/>
        <end position="158"/>
    </location>
</feature>
<accession>V9Z8S0</accession>
<dbReference type="AlphaFoldDB" id="V9Z8S0"/>
<dbReference type="EMBL" id="KF602051">
    <property type="protein sequence ID" value="AHE40394.1"/>
    <property type="molecule type" value="Genomic_DNA"/>
</dbReference>
<evidence type="ECO:0000256" key="1">
    <source>
        <dbReference type="SAM" id="MobiDB-lite"/>
    </source>
</evidence>
<sequence length="374" mass="39787">MTTQPEPIPETPSHVPAAAPALALVKETSTVAPTDGDAAVEYNAEDQEHDDVLNGEDPVPGGGILAEITALVGRDAWIAFAHETGALVRGIAVRFAGLPRRIVRATWRATVTVVVRIKDGSVILGASIAEWVTAEETKAEPAKADKKGEPRDEAKSTADDSSDWPRPVRRGGLLLLVAAGLVHQGRQDPVTVALVAAAVWSAAAIVASRSGQAASSRPAGEPSEKTAEPQTTPENNHENLGETGESEEAPTRAQAEAGLVRYVEHAVAAAMHLHKHKGVHTETLLDGIQRTEGLREAILNPLAPHGEEWDVPSLNATLSSLGIPIHSKGFKLIIDGKQRVRAGVRYDELAQHLGRRPVLPPSLVEDRTRVYPTE</sequence>
<organism evidence="2">
    <name type="scientific">Streptomyces sp. F12</name>
    <dbReference type="NCBI Taxonomy" id="1436084"/>
    <lineage>
        <taxon>Bacteria</taxon>
        <taxon>Bacillati</taxon>
        <taxon>Actinomycetota</taxon>
        <taxon>Actinomycetes</taxon>
        <taxon>Kitasatosporales</taxon>
        <taxon>Streptomycetaceae</taxon>
        <taxon>Streptomyces</taxon>
    </lineage>
</organism>
<protein>
    <submittedName>
        <fullName evidence="2">Uncharacterized protein</fullName>
    </submittedName>
</protein>
<feature type="region of interest" description="Disordered" evidence="1">
    <location>
        <begin position="210"/>
        <end position="253"/>
    </location>
</feature>
<name>V9Z8S0_9ACTN</name>
<evidence type="ECO:0000313" key="2">
    <source>
        <dbReference type="EMBL" id="AHE40394.1"/>
    </source>
</evidence>
<reference evidence="2" key="1">
    <citation type="submission" date="2013-09" db="EMBL/GenBank/DDBJ databases">
        <title>Complete nucleotide sequence of Streptomyces linear plasmid pFRL6.</title>
        <authorList>
            <person name="Chen Z."/>
            <person name="Fang P."/>
            <person name="Qin Z."/>
        </authorList>
    </citation>
    <scope>NUCLEOTIDE SEQUENCE</scope>
    <source>
        <plasmid evidence="2">pFRL6</plasmid>
    </source>
</reference>